<feature type="signal peptide" evidence="1">
    <location>
        <begin position="1"/>
        <end position="23"/>
    </location>
</feature>
<proteinExistence type="predicted"/>
<accession>A0ABV5HUE0</accession>
<reference evidence="2 3" key="1">
    <citation type="submission" date="2024-09" db="EMBL/GenBank/DDBJ databases">
        <authorList>
            <person name="Sun Q."/>
            <person name="Mori K."/>
        </authorList>
    </citation>
    <scope>NUCLEOTIDE SEQUENCE [LARGE SCALE GENOMIC DNA]</scope>
    <source>
        <strain evidence="2 3">CECT 8064</strain>
    </source>
</reference>
<dbReference type="Proteomes" id="UP001589645">
    <property type="component" value="Unassembled WGS sequence"/>
</dbReference>
<evidence type="ECO:0000256" key="1">
    <source>
        <dbReference type="SAM" id="SignalP"/>
    </source>
</evidence>
<feature type="chain" id="PRO_5046358294" evidence="1">
    <location>
        <begin position="24"/>
        <end position="92"/>
    </location>
</feature>
<dbReference type="Pfam" id="PF10795">
    <property type="entry name" value="DUF2607"/>
    <property type="match status" value="1"/>
</dbReference>
<comment type="caution">
    <text evidence="2">The sequence shown here is derived from an EMBL/GenBank/DDBJ whole genome shotgun (WGS) entry which is preliminary data.</text>
</comment>
<gene>
    <name evidence="2" type="ORF">ACFFUV_21730</name>
</gene>
<sequence>MKLKTVKLLSVCAVLLTLWLNFAAIEHNLDLVAEHHLHHDCQLFANAQHATCNGSFIWHDNSVPERHSHTQETLSAFATYFNYQPRSPPLFV</sequence>
<evidence type="ECO:0000313" key="2">
    <source>
        <dbReference type="EMBL" id="MFB9137575.1"/>
    </source>
</evidence>
<dbReference type="EMBL" id="JBHMEP010000014">
    <property type="protein sequence ID" value="MFB9137575.1"/>
    <property type="molecule type" value="Genomic_DNA"/>
</dbReference>
<evidence type="ECO:0000313" key="3">
    <source>
        <dbReference type="Proteomes" id="UP001589645"/>
    </source>
</evidence>
<keyword evidence="1" id="KW-0732">Signal</keyword>
<dbReference type="InterPro" id="IPR019731">
    <property type="entry name" value="DUF2607"/>
</dbReference>
<keyword evidence="3" id="KW-1185">Reference proteome</keyword>
<protein>
    <submittedName>
        <fullName evidence="2">DUF2607 family protein</fullName>
    </submittedName>
</protein>
<name>A0ABV5HUE0_9VIBR</name>
<organism evidence="2 3">
    <name type="scientific">Vibrio olivae</name>
    <dbReference type="NCBI Taxonomy" id="1243002"/>
    <lineage>
        <taxon>Bacteria</taxon>
        <taxon>Pseudomonadati</taxon>
        <taxon>Pseudomonadota</taxon>
        <taxon>Gammaproteobacteria</taxon>
        <taxon>Vibrionales</taxon>
        <taxon>Vibrionaceae</taxon>
        <taxon>Vibrio</taxon>
    </lineage>
</organism>
<dbReference type="RefSeq" id="WP_390197433.1">
    <property type="nucleotide sequence ID" value="NZ_JBHMEP010000014.1"/>
</dbReference>